<keyword evidence="4 15" id="KW-0121">Carboxypeptidase</keyword>
<sequence length="626" mass="69565">MRLAASSLLLGAAASLFSSATALAARRSDGSKSSADYFVRSLPGQPPGPLVKMHAGHIEVDHVSNGNLFFWHFQNKHIANRQRTVIWLNGGPGCSSMDGALMEVGPYRLKDDHTLRENEGSWHEFANVLFVDQPVGTGFSYVNSDSYLTELTQMSDHFIKFLTRFFELFPEYESDDIYLSGESYAGQHIPYIADAILNRNANAAIKWNVKGLLIGNGWIDPSNQYLSYLPFAYESGIVEKGSPIADQIEKQVAVCVKTIAEKGRHHVDLGQCEQILQDILEKTRHHKDGKEVCWNMYDVRLEDTYPSCGMNWPPDLSSLTPYLRRKDVLEALHVNPDKRTGWTECAGAVSSSFRALKSKPSVELLPNLLKEMPILLFSGDKDLICNHIGTEELVHNMEWNGGKGFELAGAPGTWAPREDWVFEGEPAGIYQSARNLTYVLIYNSSHMVPFDFPRRTRDMLDRFMEVDIGKIGGTPADSVIGGEKAPITSVGGTPNSTAAAEKEKERVDRARWAAYYRSGEVALVLVASAAAIWGIFIWKQRHRRGDRKGAYAGLGGMKITGGSRDRLADGRESFDEDELRDLTIESPMFERDRDLEAAEAGRYSLDGASDGESDDEGRAEKRPNGK</sequence>
<dbReference type="PANTHER" id="PTHR11802:SF190">
    <property type="entry name" value="PHEROMONE-PROCESSING CARBOXYPEPTIDASE KEX1"/>
    <property type="match status" value="1"/>
</dbReference>
<gene>
    <name evidence="18" type="ORF">B9Z19DRAFT_979988</name>
</gene>
<name>A0A2T6ZUV6_TUBBO</name>
<evidence type="ECO:0000256" key="7">
    <source>
        <dbReference type="ARBA" id="ARBA00022703"/>
    </source>
</evidence>
<dbReference type="Pfam" id="PF00450">
    <property type="entry name" value="Peptidase_S10"/>
    <property type="match status" value="1"/>
</dbReference>
<feature type="signal peptide" evidence="15">
    <location>
        <begin position="1"/>
        <end position="24"/>
    </location>
</feature>
<keyword evidence="6 17" id="KW-0812">Transmembrane</keyword>
<dbReference type="PROSITE" id="PS00560">
    <property type="entry name" value="CARBOXYPEPT_SER_HIS"/>
    <property type="match status" value="1"/>
</dbReference>
<evidence type="ECO:0000256" key="3">
    <source>
        <dbReference type="ARBA" id="ARBA00009431"/>
    </source>
</evidence>
<dbReference type="InterPro" id="IPR029058">
    <property type="entry name" value="AB_hydrolase_fold"/>
</dbReference>
<keyword evidence="10 17" id="KW-1133">Transmembrane helix</keyword>
<dbReference type="GO" id="GO:0006915">
    <property type="term" value="P:apoptotic process"/>
    <property type="evidence" value="ECO:0007669"/>
    <property type="project" value="UniProtKB-KW"/>
</dbReference>
<dbReference type="AlphaFoldDB" id="A0A2T6ZUV6"/>
<dbReference type="InterPro" id="IPR018202">
    <property type="entry name" value="Ser_caboxypep_ser_AS"/>
</dbReference>
<dbReference type="EMBL" id="NESQ01000095">
    <property type="protein sequence ID" value="PUU79279.1"/>
    <property type="molecule type" value="Genomic_DNA"/>
</dbReference>
<comment type="subcellular location">
    <subcellularLocation>
        <location evidence="2">Golgi apparatus</location>
        <location evidence="2">trans-Golgi network membrane</location>
        <topology evidence="2">Single-pass type I membrane protein</topology>
    </subcellularLocation>
</comment>
<accession>A0A2T6ZUV6</accession>
<dbReference type="PANTHER" id="PTHR11802">
    <property type="entry name" value="SERINE PROTEASE FAMILY S10 SERINE CARBOXYPEPTIDASE"/>
    <property type="match status" value="1"/>
</dbReference>
<dbReference type="FunFam" id="3.40.50.1820:FF:000121">
    <property type="entry name" value="Carboxypeptidase D"/>
    <property type="match status" value="1"/>
</dbReference>
<dbReference type="Proteomes" id="UP000244722">
    <property type="component" value="Unassembled WGS sequence"/>
</dbReference>
<evidence type="ECO:0000313" key="19">
    <source>
        <dbReference type="Proteomes" id="UP000244722"/>
    </source>
</evidence>
<feature type="compositionally biased region" description="Basic and acidic residues" evidence="16">
    <location>
        <begin position="580"/>
        <end position="596"/>
    </location>
</feature>
<keyword evidence="12 17" id="KW-0472">Membrane</keyword>
<evidence type="ECO:0000256" key="16">
    <source>
        <dbReference type="SAM" id="MobiDB-lite"/>
    </source>
</evidence>
<evidence type="ECO:0000313" key="18">
    <source>
        <dbReference type="EMBL" id="PUU79279.1"/>
    </source>
</evidence>
<dbReference type="OrthoDB" id="443318at2759"/>
<evidence type="ECO:0000256" key="13">
    <source>
        <dbReference type="ARBA" id="ARBA00023180"/>
    </source>
</evidence>
<keyword evidence="13" id="KW-0325">Glycoprotein</keyword>
<evidence type="ECO:0000256" key="10">
    <source>
        <dbReference type="ARBA" id="ARBA00022989"/>
    </source>
</evidence>
<evidence type="ECO:0000256" key="9">
    <source>
        <dbReference type="ARBA" id="ARBA00022801"/>
    </source>
</evidence>
<evidence type="ECO:0000256" key="17">
    <source>
        <dbReference type="SAM" id="Phobius"/>
    </source>
</evidence>
<dbReference type="Gene3D" id="3.40.50.1820">
    <property type="entry name" value="alpha/beta hydrolase"/>
    <property type="match status" value="1"/>
</dbReference>
<keyword evidence="7" id="KW-0053">Apoptosis</keyword>
<evidence type="ECO:0000256" key="5">
    <source>
        <dbReference type="ARBA" id="ARBA00022670"/>
    </source>
</evidence>
<dbReference type="InterPro" id="IPR001563">
    <property type="entry name" value="Peptidase_S10"/>
</dbReference>
<evidence type="ECO:0000256" key="8">
    <source>
        <dbReference type="ARBA" id="ARBA00022729"/>
    </source>
</evidence>
<keyword evidence="11" id="KW-0333">Golgi apparatus</keyword>
<evidence type="ECO:0000256" key="15">
    <source>
        <dbReference type="RuleBase" id="RU361156"/>
    </source>
</evidence>
<proteinExistence type="inferred from homology"/>
<comment type="catalytic activity">
    <reaction evidence="1">
        <text>Preferential release of a C-terminal arginine or lysine residue.</text>
        <dbReference type="EC" id="3.4.16.6"/>
    </reaction>
</comment>
<evidence type="ECO:0000256" key="14">
    <source>
        <dbReference type="ARBA" id="ARBA00037042"/>
    </source>
</evidence>
<reference evidence="18 19" key="1">
    <citation type="submission" date="2017-04" db="EMBL/GenBank/DDBJ databases">
        <title>Draft genome sequence of Tuber borchii Vittad., a whitish edible truffle.</title>
        <authorList>
            <consortium name="DOE Joint Genome Institute"/>
            <person name="Murat C."/>
            <person name="Kuo A."/>
            <person name="Barry K.W."/>
            <person name="Clum A."/>
            <person name="Dockter R.B."/>
            <person name="Fauchery L."/>
            <person name="Iotti M."/>
            <person name="Kohler A."/>
            <person name="Labutti K."/>
            <person name="Lindquist E.A."/>
            <person name="Lipzen A."/>
            <person name="Ohm R.A."/>
            <person name="Wang M."/>
            <person name="Grigoriev I.V."/>
            <person name="Zambonelli A."/>
            <person name="Martin F.M."/>
        </authorList>
    </citation>
    <scope>NUCLEOTIDE SEQUENCE [LARGE SCALE GENOMIC DNA]</scope>
    <source>
        <strain evidence="18 19">Tbo3840</strain>
    </source>
</reference>
<feature type="compositionally biased region" description="Basic and acidic residues" evidence="16">
    <location>
        <begin position="563"/>
        <end position="573"/>
    </location>
</feature>
<dbReference type="SUPFAM" id="SSF53474">
    <property type="entry name" value="alpha/beta-Hydrolases"/>
    <property type="match status" value="1"/>
</dbReference>
<evidence type="ECO:0000256" key="4">
    <source>
        <dbReference type="ARBA" id="ARBA00022645"/>
    </source>
</evidence>
<keyword evidence="5 15" id="KW-0645">Protease</keyword>
<comment type="caution">
    <text evidence="18">The sequence shown here is derived from an EMBL/GenBank/DDBJ whole genome shotgun (WGS) entry which is preliminary data.</text>
</comment>
<dbReference type="GO" id="GO:0006508">
    <property type="term" value="P:proteolysis"/>
    <property type="evidence" value="ECO:0007669"/>
    <property type="project" value="UniProtKB-KW"/>
</dbReference>
<feature type="transmembrane region" description="Helical" evidence="17">
    <location>
        <begin position="521"/>
        <end position="538"/>
    </location>
</feature>
<dbReference type="EC" id="3.4.16.-" evidence="15"/>
<dbReference type="InterPro" id="IPR033124">
    <property type="entry name" value="Ser_caboxypep_his_AS"/>
</dbReference>
<evidence type="ECO:0000256" key="12">
    <source>
        <dbReference type="ARBA" id="ARBA00023136"/>
    </source>
</evidence>
<evidence type="ECO:0000256" key="2">
    <source>
        <dbReference type="ARBA" id="ARBA00004393"/>
    </source>
</evidence>
<protein>
    <recommendedName>
        <fullName evidence="15">Carboxypeptidase</fullName>
        <ecNumber evidence="15">3.4.16.-</ecNumber>
    </recommendedName>
</protein>
<keyword evidence="8 15" id="KW-0732">Signal</keyword>
<dbReference type="PROSITE" id="PS00131">
    <property type="entry name" value="CARBOXYPEPT_SER_SER"/>
    <property type="match status" value="1"/>
</dbReference>
<dbReference type="GO" id="GO:0005802">
    <property type="term" value="C:trans-Golgi network"/>
    <property type="evidence" value="ECO:0007669"/>
    <property type="project" value="TreeGrafter"/>
</dbReference>
<dbReference type="GO" id="GO:0004185">
    <property type="term" value="F:serine-type carboxypeptidase activity"/>
    <property type="evidence" value="ECO:0007669"/>
    <property type="project" value="UniProtKB-UniRule"/>
</dbReference>
<dbReference type="PRINTS" id="PR00724">
    <property type="entry name" value="CRBOXYPTASEC"/>
</dbReference>
<comment type="function">
    <text evidence="14">Protease with a carboxypeptidase B-like function involved in the C-terminal processing of the lysine and arginine residues from protein precursors. Promotes cell fusion and is involved in the programmed cell death.</text>
</comment>
<evidence type="ECO:0000256" key="1">
    <source>
        <dbReference type="ARBA" id="ARBA00001003"/>
    </source>
</evidence>
<comment type="similarity">
    <text evidence="3 15">Belongs to the peptidase S10 family.</text>
</comment>
<feature type="compositionally biased region" description="Basic and acidic residues" evidence="16">
    <location>
        <begin position="616"/>
        <end position="626"/>
    </location>
</feature>
<organism evidence="18 19">
    <name type="scientific">Tuber borchii</name>
    <name type="common">White truffle</name>
    <dbReference type="NCBI Taxonomy" id="42251"/>
    <lineage>
        <taxon>Eukaryota</taxon>
        <taxon>Fungi</taxon>
        <taxon>Dikarya</taxon>
        <taxon>Ascomycota</taxon>
        <taxon>Pezizomycotina</taxon>
        <taxon>Pezizomycetes</taxon>
        <taxon>Pezizales</taxon>
        <taxon>Tuberaceae</taxon>
        <taxon>Tuber</taxon>
    </lineage>
</organism>
<evidence type="ECO:0000256" key="11">
    <source>
        <dbReference type="ARBA" id="ARBA00023034"/>
    </source>
</evidence>
<feature type="chain" id="PRO_5015371179" description="Carboxypeptidase" evidence="15">
    <location>
        <begin position="25"/>
        <end position="626"/>
    </location>
</feature>
<keyword evidence="9 15" id="KW-0378">Hydrolase</keyword>
<dbReference type="STRING" id="42251.A0A2T6ZUV6"/>
<keyword evidence="19" id="KW-1185">Reference proteome</keyword>
<feature type="region of interest" description="Disordered" evidence="16">
    <location>
        <begin position="562"/>
        <end position="626"/>
    </location>
</feature>
<evidence type="ECO:0000256" key="6">
    <source>
        <dbReference type="ARBA" id="ARBA00022692"/>
    </source>
</evidence>